<dbReference type="PANTHER" id="PTHR22963:SF39">
    <property type="entry name" value="DUMPY"/>
    <property type="match status" value="1"/>
</dbReference>
<keyword evidence="2" id="KW-0732">Signal</keyword>
<feature type="chain" id="PRO_5042871865" description="Accessory gland protein" evidence="2">
    <location>
        <begin position="17"/>
        <end position="161"/>
    </location>
</feature>
<evidence type="ECO:0008006" key="5">
    <source>
        <dbReference type="Google" id="ProtNLM"/>
    </source>
</evidence>
<evidence type="ECO:0000256" key="2">
    <source>
        <dbReference type="SAM" id="SignalP"/>
    </source>
</evidence>
<evidence type="ECO:0000313" key="3">
    <source>
        <dbReference type="EMBL" id="KAK7866534.1"/>
    </source>
</evidence>
<keyword evidence="4" id="KW-1185">Reference proteome</keyword>
<dbReference type="AlphaFoldDB" id="A0AAN9Z8E2"/>
<feature type="signal peptide" evidence="2">
    <location>
        <begin position="1"/>
        <end position="16"/>
    </location>
</feature>
<dbReference type="PANTHER" id="PTHR22963">
    <property type="entry name" value="ENDOGLIN-RELATED"/>
    <property type="match status" value="1"/>
</dbReference>
<sequence length="161" mass="17634">MLRFVLLVSVAATAMAFPQRFEGESVTDASDNTTCGYYICGKNAICSRTKGYDECLCKPGFYGAAYGSNSVCTSEPECIDDSGCDDDKSCNRNNLCVNPCFYKCMDVGCEVKKHVAKCIYDGHLFWEPYVQATTPPSEGSSSEPHVQPTSPENEESSPQRQ</sequence>
<dbReference type="Proteomes" id="UP001378592">
    <property type="component" value="Unassembled WGS sequence"/>
</dbReference>
<organism evidence="3 4">
    <name type="scientific">Gryllus longicercus</name>
    <dbReference type="NCBI Taxonomy" id="2509291"/>
    <lineage>
        <taxon>Eukaryota</taxon>
        <taxon>Metazoa</taxon>
        <taxon>Ecdysozoa</taxon>
        <taxon>Arthropoda</taxon>
        <taxon>Hexapoda</taxon>
        <taxon>Insecta</taxon>
        <taxon>Pterygota</taxon>
        <taxon>Neoptera</taxon>
        <taxon>Polyneoptera</taxon>
        <taxon>Orthoptera</taxon>
        <taxon>Ensifera</taxon>
        <taxon>Gryllidea</taxon>
        <taxon>Grylloidea</taxon>
        <taxon>Gryllidae</taxon>
        <taxon>Gryllinae</taxon>
        <taxon>Gryllus</taxon>
    </lineage>
</organism>
<protein>
    <recommendedName>
        <fullName evidence="5">Accessory gland protein</fullName>
    </recommendedName>
</protein>
<feature type="compositionally biased region" description="Polar residues" evidence="1">
    <location>
        <begin position="147"/>
        <end position="161"/>
    </location>
</feature>
<comment type="caution">
    <text evidence="3">The sequence shown here is derived from an EMBL/GenBank/DDBJ whole genome shotgun (WGS) entry which is preliminary data.</text>
</comment>
<reference evidence="3 4" key="1">
    <citation type="submission" date="2024-03" db="EMBL/GenBank/DDBJ databases">
        <title>The genome assembly and annotation of the cricket Gryllus longicercus Weissman &amp; Gray.</title>
        <authorList>
            <person name="Szrajer S."/>
            <person name="Gray D."/>
            <person name="Ylla G."/>
        </authorList>
    </citation>
    <scope>NUCLEOTIDE SEQUENCE [LARGE SCALE GENOMIC DNA]</scope>
    <source>
        <strain evidence="3">DAG 2021-001</strain>
        <tissue evidence="3">Whole body minus gut</tissue>
    </source>
</reference>
<feature type="compositionally biased region" description="Low complexity" evidence="1">
    <location>
        <begin position="135"/>
        <end position="144"/>
    </location>
</feature>
<evidence type="ECO:0000256" key="1">
    <source>
        <dbReference type="SAM" id="MobiDB-lite"/>
    </source>
</evidence>
<proteinExistence type="predicted"/>
<evidence type="ECO:0000313" key="4">
    <source>
        <dbReference type="Proteomes" id="UP001378592"/>
    </source>
</evidence>
<dbReference type="EMBL" id="JAZDUA010000144">
    <property type="protein sequence ID" value="KAK7866534.1"/>
    <property type="molecule type" value="Genomic_DNA"/>
</dbReference>
<feature type="region of interest" description="Disordered" evidence="1">
    <location>
        <begin position="133"/>
        <end position="161"/>
    </location>
</feature>
<accession>A0AAN9Z8E2</accession>
<gene>
    <name evidence="3" type="ORF">R5R35_002867</name>
</gene>
<name>A0AAN9Z8E2_9ORTH</name>